<name>A0A916UCJ8_9SPHI</name>
<comment type="caution">
    <text evidence="1">The sequence shown here is derived from an EMBL/GenBank/DDBJ whole genome shotgun (WGS) entry which is preliminary data.</text>
</comment>
<dbReference type="PROSITE" id="PS51257">
    <property type="entry name" value="PROKAR_LIPOPROTEIN"/>
    <property type="match status" value="1"/>
</dbReference>
<evidence type="ECO:0008006" key="3">
    <source>
        <dbReference type="Google" id="ProtNLM"/>
    </source>
</evidence>
<proteinExistence type="predicted"/>
<sequence>MSFKKNLYSAVGLLLIFCSCQQQPKHPQAGIINQSSATALDEKAVIAFAEDIEHSKANLKKLSSLVYSRGQENFFVEHYFNDHGDQVLVAHQQTLPAMAESSKRYYFRNDSLILVTASTQDVEGNEKSYEESRTYLRNYTVFKSESKVANSETELSTAAFQPQKAGPSEDYKASVTRLMDALQRRNDFELVFDKITRFPDANFITLKSVNPNGYTAQVALQTADAFVDSLMRDPLHFKNSKINFNWKVEDMQAVYVPSGSSSTSASGLNR</sequence>
<dbReference type="Proteomes" id="UP000651668">
    <property type="component" value="Unassembled WGS sequence"/>
</dbReference>
<dbReference type="RefSeq" id="WP_188626918.1">
    <property type="nucleotide sequence ID" value="NZ_BMIL01000007.1"/>
</dbReference>
<reference evidence="1" key="2">
    <citation type="submission" date="2020-09" db="EMBL/GenBank/DDBJ databases">
        <authorList>
            <person name="Sun Q."/>
            <person name="Zhou Y."/>
        </authorList>
    </citation>
    <scope>NUCLEOTIDE SEQUENCE</scope>
    <source>
        <strain evidence="1">CGMCC 1.15343</strain>
    </source>
</reference>
<protein>
    <recommendedName>
        <fullName evidence="3">Lipoprotein</fullName>
    </recommendedName>
</protein>
<evidence type="ECO:0000313" key="1">
    <source>
        <dbReference type="EMBL" id="GGC67881.1"/>
    </source>
</evidence>
<reference evidence="1" key="1">
    <citation type="journal article" date="2014" name="Int. J. Syst. Evol. Microbiol.">
        <title>Complete genome sequence of Corynebacterium casei LMG S-19264T (=DSM 44701T), isolated from a smear-ripened cheese.</title>
        <authorList>
            <consortium name="US DOE Joint Genome Institute (JGI-PGF)"/>
            <person name="Walter F."/>
            <person name="Albersmeier A."/>
            <person name="Kalinowski J."/>
            <person name="Ruckert C."/>
        </authorList>
    </citation>
    <scope>NUCLEOTIDE SEQUENCE</scope>
    <source>
        <strain evidence="1">CGMCC 1.15343</strain>
    </source>
</reference>
<dbReference type="AlphaFoldDB" id="A0A916UCJ8"/>
<evidence type="ECO:0000313" key="2">
    <source>
        <dbReference type="Proteomes" id="UP000651668"/>
    </source>
</evidence>
<gene>
    <name evidence="1" type="ORF">GCM10011387_21580</name>
</gene>
<accession>A0A916UCJ8</accession>
<keyword evidence="2" id="KW-1185">Reference proteome</keyword>
<dbReference type="EMBL" id="BMIL01000007">
    <property type="protein sequence ID" value="GGC67881.1"/>
    <property type="molecule type" value="Genomic_DNA"/>
</dbReference>
<organism evidence="1 2">
    <name type="scientific">Pedobacter quisquiliarum</name>
    <dbReference type="NCBI Taxonomy" id="1834438"/>
    <lineage>
        <taxon>Bacteria</taxon>
        <taxon>Pseudomonadati</taxon>
        <taxon>Bacteroidota</taxon>
        <taxon>Sphingobacteriia</taxon>
        <taxon>Sphingobacteriales</taxon>
        <taxon>Sphingobacteriaceae</taxon>
        <taxon>Pedobacter</taxon>
    </lineage>
</organism>